<dbReference type="InterPro" id="IPR027417">
    <property type="entry name" value="P-loop_NTPase"/>
</dbReference>
<feature type="domain" description="ABC transporter" evidence="4">
    <location>
        <begin position="19"/>
        <end position="241"/>
    </location>
</feature>
<evidence type="ECO:0000313" key="5">
    <source>
        <dbReference type="EMBL" id="MFC6396711.1"/>
    </source>
</evidence>
<dbReference type="SUPFAM" id="SSF52540">
    <property type="entry name" value="P-loop containing nucleoside triphosphate hydrolases"/>
    <property type="match status" value="1"/>
</dbReference>
<dbReference type="Gene3D" id="3.40.50.300">
    <property type="entry name" value="P-loop containing nucleotide triphosphate hydrolases"/>
    <property type="match status" value="1"/>
</dbReference>
<dbReference type="InterPro" id="IPR003593">
    <property type="entry name" value="AAA+_ATPase"/>
</dbReference>
<evidence type="ECO:0000313" key="6">
    <source>
        <dbReference type="Proteomes" id="UP001596266"/>
    </source>
</evidence>
<dbReference type="InterPro" id="IPR003439">
    <property type="entry name" value="ABC_transporter-like_ATP-bd"/>
</dbReference>
<keyword evidence="3 5" id="KW-0067">ATP-binding</keyword>
<gene>
    <name evidence="5" type="ORF">ACFP57_06885</name>
</gene>
<sequence length="245" mass="26471">MTTSTVQVGRLGAPNTNPIEVRGLTKRFGATVALDGLALSLAGGQVVGLLGENGCGKTTLMKILAGVMAGWNGDVRVAGHAPGPEAKAHLAYLPDADYLPGGRPVRHSVDLYVDFFADFDRDKALDLIGYFGLDPHRTPREMSKGMREKLQIALTLARDAQVVLLDEPISGVDPTARDAILSGVMRGLGEKSLVIIATHLVHDLEPLLDQVVMMRHGRVLLTGQVDDLRAEHQLSIDHLFRKVYQ</sequence>
<dbReference type="CDD" id="cd03230">
    <property type="entry name" value="ABC_DR_subfamily_A"/>
    <property type="match status" value="1"/>
</dbReference>
<dbReference type="SMART" id="SM00382">
    <property type="entry name" value="AAA"/>
    <property type="match status" value="1"/>
</dbReference>
<dbReference type="EMBL" id="JBHSUA010000015">
    <property type="protein sequence ID" value="MFC6396711.1"/>
    <property type="molecule type" value="Genomic_DNA"/>
</dbReference>
<reference evidence="6" key="1">
    <citation type="journal article" date="2019" name="Int. J. Syst. Evol. Microbiol.">
        <title>The Global Catalogue of Microorganisms (GCM) 10K type strain sequencing project: providing services to taxonomists for standard genome sequencing and annotation.</title>
        <authorList>
            <consortium name="The Broad Institute Genomics Platform"/>
            <consortium name="The Broad Institute Genome Sequencing Center for Infectious Disease"/>
            <person name="Wu L."/>
            <person name="Ma J."/>
        </authorList>
    </citation>
    <scope>NUCLEOTIDE SEQUENCE [LARGE SCALE GENOMIC DNA]</scope>
    <source>
        <strain evidence="6">CGMCC 1.15277</strain>
    </source>
</reference>
<protein>
    <submittedName>
        <fullName evidence="5">ABC transporter ATP-binding protein</fullName>
    </submittedName>
</protein>
<dbReference type="PANTHER" id="PTHR42939:SF1">
    <property type="entry name" value="ABC TRANSPORTER ATP-BINDING PROTEIN ALBC-RELATED"/>
    <property type="match status" value="1"/>
</dbReference>
<dbReference type="PANTHER" id="PTHR42939">
    <property type="entry name" value="ABC TRANSPORTER ATP-BINDING PROTEIN ALBC-RELATED"/>
    <property type="match status" value="1"/>
</dbReference>
<evidence type="ECO:0000256" key="2">
    <source>
        <dbReference type="ARBA" id="ARBA00022741"/>
    </source>
</evidence>
<dbReference type="Pfam" id="PF00005">
    <property type="entry name" value="ABC_tran"/>
    <property type="match status" value="1"/>
</dbReference>
<proteinExistence type="predicted"/>
<keyword evidence="6" id="KW-1185">Reference proteome</keyword>
<accession>A0ABW1X0R0</accession>
<evidence type="ECO:0000256" key="1">
    <source>
        <dbReference type="ARBA" id="ARBA00022448"/>
    </source>
</evidence>
<evidence type="ECO:0000259" key="4">
    <source>
        <dbReference type="PROSITE" id="PS50893"/>
    </source>
</evidence>
<dbReference type="GO" id="GO:0005524">
    <property type="term" value="F:ATP binding"/>
    <property type="evidence" value="ECO:0007669"/>
    <property type="project" value="UniProtKB-KW"/>
</dbReference>
<keyword evidence="1" id="KW-0813">Transport</keyword>
<dbReference type="InterPro" id="IPR051782">
    <property type="entry name" value="ABC_Transporter_VariousFunc"/>
</dbReference>
<keyword evidence="2" id="KW-0547">Nucleotide-binding</keyword>
<organism evidence="5 6">
    <name type="scientific">Luteococcus sanguinis</name>
    <dbReference type="NCBI Taxonomy" id="174038"/>
    <lineage>
        <taxon>Bacteria</taxon>
        <taxon>Bacillati</taxon>
        <taxon>Actinomycetota</taxon>
        <taxon>Actinomycetes</taxon>
        <taxon>Propionibacteriales</taxon>
        <taxon>Propionibacteriaceae</taxon>
        <taxon>Luteococcus</taxon>
    </lineage>
</organism>
<dbReference type="PROSITE" id="PS50893">
    <property type="entry name" value="ABC_TRANSPORTER_2"/>
    <property type="match status" value="1"/>
</dbReference>
<name>A0ABW1X0R0_9ACTN</name>
<dbReference type="RefSeq" id="WP_343884298.1">
    <property type="nucleotide sequence ID" value="NZ_BAAAKI010000001.1"/>
</dbReference>
<evidence type="ECO:0000256" key="3">
    <source>
        <dbReference type="ARBA" id="ARBA00022840"/>
    </source>
</evidence>
<dbReference type="Proteomes" id="UP001596266">
    <property type="component" value="Unassembled WGS sequence"/>
</dbReference>
<comment type="caution">
    <text evidence="5">The sequence shown here is derived from an EMBL/GenBank/DDBJ whole genome shotgun (WGS) entry which is preliminary data.</text>
</comment>